<dbReference type="NCBIfam" id="TIGR01973">
    <property type="entry name" value="NuoG"/>
    <property type="match status" value="1"/>
</dbReference>
<gene>
    <name evidence="15" type="primary">nuoG</name>
    <name evidence="15" type="ORF">THMIRHAM_14960</name>
</gene>
<dbReference type="Pfam" id="PF22151">
    <property type="entry name" value="Fer4_NDSU1"/>
    <property type="match status" value="1"/>
</dbReference>
<comment type="cofactor">
    <cofactor evidence="11">
        <name>[2Fe-2S] cluster</name>
        <dbReference type="ChEBI" id="CHEBI:190135"/>
    </cofactor>
    <text evidence="11">Binds 1 [2Fe-2S] cluster per subunit.</text>
</comment>
<dbReference type="PROSITE" id="PS00641">
    <property type="entry name" value="COMPLEX1_75K_1"/>
    <property type="match status" value="1"/>
</dbReference>
<comment type="catalytic activity">
    <reaction evidence="10 11">
        <text>a quinone + NADH + 5 H(+)(in) = a quinol + NAD(+) + 4 H(+)(out)</text>
        <dbReference type="Rhea" id="RHEA:57888"/>
        <dbReference type="ChEBI" id="CHEBI:15378"/>
        <dbReference type="ChEBI" id="CHEBI:24646"/>
        <dbReference type="ChEBI" id="CHEBI:57540"/>
        <dbReference type="ChEBI" id="CHEBI:57945"/>
        <dbReference type="ChEBI" id="CHEBI:132124"/>
    </reaction>
</comment>
<dbReference type="SUPFAM" id="SSF54292">
    <property type="entry name" value="2Fe-2S ferredoxin-like"/>
    <property type="match status" value="1"/>
</dbReference>
<dbReference type="InterPro" id="IPR036010">
    <property type="entry name" value="2Fe-2S_ferredoxin-like_sf"/>
</dbReference>
<dbReference type="Pfam" id="PF22117">
    <property type="entry name" value="Fer4_Nqo3"/>
    <property type="match status" value="1"/>
</dbReference>
<keyword evidence="11" id="KW-0874">Quinone</keyword>
<dbReference type="InterPro" id="IPR010228">
    <property type="entry name" value="NADH_UbQ_OxRdtase_Gsu"/>
</dbReference>
<keyword evidence="11" id="KW-0001">2Fe-2S</keyword>
<sequence>MVKVEINGQVIEAHEGDMLIDVADDAQIAIPRFCYHKKLSIAANCRMCLVEVEGAWKPLPACATPVTDGMKVHTKSAKAIAAQKSVMEFLLINHPLDCPICDQGGECELQDVAMDYGDDVSRYSESKRVVSDREAGSLIKTDMTRCIHCTRCVRFGQEVAGMMELGATGRSEWMEIGTYIEKSITSEMSGNMIDLCPVGALTSKPFRYTARSWELKAHKSIAAHDSMGSHITIHAKGQDVKRVVPRENEAINEVWLSDRDRFAYEGINSESRLTQPMIKKNGTWQVTDWETALAFAVSGLQNILKTSKDMGVLASANSTVEELHLLQKLARGLGVENIDHRHRQVDFSADEHGFNTPALKHDLAAVEKLNAVLLVGSYLRKELPILNHRVRKAVQAGGKAFVVNPLDFAFNYKISNQHNDSGMVFELAGIAKAACELKELDQAWLNSITASEEQKQIAQSLLDAANSSVMLGQIAQGHEDFAVIQKLASIIAEAMGSEINVLPLAANEVGAHLVNFLPKSGKNSSQMIAGGMKAFINLNIEPEDFANDSAAISAMNEADFVVNLTAFDSKTQREFADVMLPIATFAETAGTFVNANGLKQSFKMSVEPKGDSKAAWKVLRVLGNMFDVEGFEYTHSNEVLSEVLDNVASQVNLSDLDCKLPSKNNDTTVKIVSPYQVDAIVRRSPSLQATPDANIETMGRG</sequence>
<reference evidence="15" key="1">
    <citation type="journal article" date="2022" name="Arch. Microbiol.">
        <title>Thiomicrorhabdus immobilis sp. nov., a mesophilic sulfur-oxidizing bacterium isolated from sediment of a brackish lake in northern Japan.</title>
        <authorList>
            <person name="Kojima H."/>
            <person name="Mochizuki J."/>
            <person name="Kanda M."/>
            <person name="Watanabe T."/>
            <person name="Fukui M."/>
        </authorList>
    </citation>
    <scope>NUCLEOTIDE SEQUENCE</scope>
    <source>
        <strain evidence="15">Am19</strain>
    </source>
</reference>
<evidence type="ECO:0000256" key="11">
    <source>
        <dbReference type="RuleBase" id="RU003525"/>
    </source>
</evidence>
<dbReference type="Pfam" id="PF13510">
    <property type="entry name" value="Fer2_4"/>
    <property type="match status" value="1"/>
</dbReference>
<evidence type="ECO:0000256" key="3">
    <source>
        <dbReference type="ARBA" id="ARBA00022485"/>
    </source>
</evidence>
<evidence type="ECO:0000256" key="1">
    <source>
        <dbReference type="ARBA" id="ARBA00001966"/>
    </source>
</evidence>
<dbReference type="Proteomes" id="UP001054820">
    <property type="component" value="Chromosome"/>
</dbReference>
<dbReference type="Gene3D" id="3.30.70.20">
    <property type="match status" value="1"/>
</dbReference>
<dbReference type="Pfam" id="PF00384">
    <property type="entry name" value="Molybdopterin"/>
    <property type="match status" value="1"/>
</dbReference>
<keyword evidence="8 11" id="KW-0520">NAD</keyword>
<dbReference type="Gene3D" id="3.40.228.10">
    <property type="entry name" value="Dimethylsulfoxide Reductase, domain 2"/>
    <property type="match status" value="1"/>
</dbReference>
<proteinExistence type="inferred from homology"/>
<dbReference type="SUPFAM" id="SSF54862">
    <property type="entry name" value="4Fe-4S ferredoxins"/>
    <property type="match status" value="1"/>
</dbReference>
<evidence type="ECO:0000256" key="7">
    <source>
        <dbReference type="ARBA" id="ARBA00023014"/>
    </source>
</evidence>
<dbReference type="PROSITE" id="PS51669">
    <property type="entry name" value="4FE4S_MOW_BIS_MGD"/>
    <property type="match status" value="1"/>
</dbReference>
<keyword evidence="16" id="KW-1185">Reference proteome</keyword>
<dbReference type="PANTHER" id="PTHR43105:SF13">
    <property type="entry name" value="NADH-UBIQUINONE OXIDOREDUCTASE 75 KDA SUBUNIT, MITOCHONDRIAL"/>
    <property type="match status" value="1"/>
</dbReference>
<comment type="subunit">
    <text evidence="9">Composed of 13 different subunits. Subunits NuoCD, E, F, and G constitute the peripheral sector of the complex.</text>
</comment>
<organism evidence="15 16">
    <name type="scientific">Thiomicrorhabdus immobilis</name>
    <dbReference type="NCBI Taxonomy" id="2791037"/>
    <lineage>
        <taxon>Bacteria</taxon>
        <taxon>Pseudomonadati</taxon>
        <taxon>Pseudomonadota</taxon>
        <taxon>Gammaproteobacteria</taxon>
        <taxon>Thiotrichales</taxon>
        <taxon>Piscirickettsiaceae</taxon>
        <taxon>Thiomicrorhabdus</taxon>
    </lineage>
</organism>
<dbReference type="Gene3D" id="3.40.50.740">
    <property type="match status" value="2"/>
</dbReference>
<dbReference type="PROSITE" id="PS51839">
    <property type="entry name" value="4FE4S_HC3"/>
    <property type="match status" value="1"/>
</dbReference>
<evidence type="ECO:0000256" key="6">
    <source>
        <dbReference type="ARBA" id="ARBA00023004"/>
    </source>
</evidence>
<feature type="domain" description="4Fe-4S Mo/W bis-MGD-type" evidence="13">
    <location>
        <begin position="215"/>
        <end position="271"/>
    </location>
</feature>
<dbReference type="Gene3D" id="3.10.20.740">
    <property type="match status" value="1"/>
</dbReference>
<comment type="similarity">
    <text evidence="2 11">Belongs to the complex I 75 kDa subunit family.</text>
</comment>
<evidence type="ECO:0000259" key="12">
    <source>
        <dbReference type="PROSITE" id="PS51085"/>
    </source>
</evidence>
<dbReference type="InterPro" id="IPR050123">
    <property type="entry name" value="Prok_molybdopt-oxidoreductase"/>
</dbReference>
<evidence type="ECO:0000259" key="13">
    <source>
        <dbReference type="PROSITE" id="PS51669"/>
    </source>
</evidence>
<evidence type="ECO:0000313" key="16">
    <source>
        <dbReference type="Proteomes" id="UP001054820"/>
    </source>
</evidence>
<keyword evidence="7 11" id="KW-0411">Iron-sulfur</keyword>
<dbReference type="Pfam" id="PF10588">
    <property type="entry name" value="NADH-G_4Fe-4S_3"/>
    <property type="match status" value="1"/>
</dbReference>
<evidence type="ECO:0000313" key="15">
    <source>
        <dbReference type="EMBL" id="BCN93711.1"/>
    </source>
</evidence>
<feature type="domain" description="2Fe-2S ferredoxin-type" evidence="12">
    <location>
        <begin position="1"/>
        <end position="78"/>
    </location>
</feature>
<keyword evidence="4 11" id="KW-0479">Metal-binding</keyword>
<dbReference type="PANTHER" id="PTHR43105">
    <property type="entry name" value="RESPIRATORY NITRATE REDUCTASE"/>
    <property type="match status" value="1"/>
</dbReference>
<accession>A0ABN6CXM1</accession>
<dbReference type="PROSITE" id="PS00642">
    <property type="entry name" value="COMPLEX1_75K_2"/>
    <property type="match status" value="1"/>
</dbReference>
<keyword evidence="6 11" id="KW-0408">Iron</keyword>
<dbReference type="EMBL" id="AP024202">
    <property type="protein sequence ID" value="BCN93711.1"/>
    <property type="molecule type" value="Genomic_DNA"/>
</dbReference>
<dbReference type="RefSeq" id="WP_237261031.1">
    <property type="nucleotide sequence ID" value="NZ_AP024202.1"/>
</dbReference>
<dbReference type="InterPro" id="IPR000283">
    <property type="entry name" value="NADH_UbQ_OxRdtase_75kDa_su_CS"/>
</dbReference>
<keyword evidence="5 11" id="KW-1278">Translocase</keyword>
<comment type="cofactor">
    <cofactor evidence="1 11">
        <name>[4Fe-4S] cluster</name>
        <dbReference type="ChEBI" id="CHEBI:49883"/>
    </cofactor>
</comment>
<dbReference type="InterPro" id="IPR019574">
    <property type="entry name" value="NADH_UbQ_OxRdtase_Gsu_4Fe4S-bd"/>
</dbReference>
<dbReference type="PROSITE" id="PS00643">
    <property type="entry name" value="COMPLEX1_75K_3"/>
    <property type="match status" value="1"/>
</dbReference>
<evidence type="ECO:0000256" key="10">
    <source>
        <dbReference type="ARBA" id="ARBA00047712"/>
    </source>
</evidence>
<feature type="domain" description="4Fe-4S His(Cys)3-ligated-type" evidence="14">
    <location>
        <begin position="78"/>
        <end position="117"/>
    </location>
</feature>
<evidence type="ECO:0000256" key="2">
    <source>
        <dbReference type="ARBA" id="ARBA00005404"/>
    </source>
</evidence>
<evidence type="ECO:0000256" key="8">
    <source>
        <dbReference type="ARBA" id="ARBA00023027"/>
    </source>
</evidence>
<dbReference type="EC" id="7.1.1.-" evidence="11"/>
<protein>
    <recommendedName>
        <fullName evidence="11">NADH-quinone oxidoreductase</fullName>
        <ecNumber evidence="11">7.1.1.-</ecNumber>
    </recommendedName>
</protein>
<comment type="function">
    <text evidence="11">NDH-1 shuttles electrons from NADH, via FMN and iron-sulfur (Fe-S) centers, to quinones in the respiratory chain. Couples the redox reaction to proton translocation (for every two electrons transferred, four hydrogen ions are translocated across the cytoplasmic membrane), and thus conserves the redox energy in a proton gradient.</text>
</comment>
<dbReference type="InterPro" id="IPR001041">
    <property type="entry name" value="2Fe-2S_ferredoxin-type"/>
</dbReference>
<evidence type="ECO:0000256" key="4">
    <source>
        <dbReference type="ARBA" id="ARBA00022723"/>
    </source>
</evidence>
<dbReference type="CDD" id="cd00207">
    <property type="entry name" value="fer2"/>
    <property type="match status" value="1"/>
</dbReference>
<evidence type="ECO:0000256" key="9">
    <source>
        <dbReference type="ARBA" id="ARBA00026021"/>
    </source>
</evidence>
<dbReference type="InterPro" id="IPR006963">
    <property type="entry name" value="Mopterin_OxRdtase_4Fe-4S_dom"/>
</dbReference>
<dbReference type="SMART" id="SM00929">
    <property type="entry name" value="NADH-G_4Fe-4S_3"/>
    <property type="match status" value="1"/>
</dbReference>
<dbReference type="PROSITE" id="PS51085">
    <property type="entry name" value="2FE2S_FER_2"/>
    <property type="match status" value="1"/>
</dbReference>
<dbReference type="SUPFAM" id="SSF53706">
    <property type="entry name" value="Formate dehydrogenase/DMSO reductase, domains 1-3"/>
    <property type="match status" value="1"/>
</dbReference>
<evidence type="ECO:0000259" key="14">
    <source>
        <dbReference type="PROSITE" id="PS51839"/>
    </source>
</evidence>
<dbReference type="InterPro" id="IPR054351">
    <property type="entry name" value="NADH_UbQ_OxRdtase_ferredoxin"/>
</dbReference>
<evidence type="ECO:0000256" key="5">
    <source>
        <dbReference type="ARBA" id="ARBA00022967"/>
    </source>
</evidence>
<keyword evidence="3 11" id="KW-0004">4Fe-4S</keyword>
<name>A0ABN6CXM1_9GAMM</name>
<dbReference type="InterPro" id="IPR006656">
    <property type="entry name" value="Mopterin_OxRdtase"/>
</dbReference>